<reference evidence="1 2" key="1">
    <citation type="journal article" date="2022" name="New Phytol.">
        <title>Ecological generalism drives hyperdiversity of secondary metabolite gene clusters in xylarialean endophytes.</title>
        <authorList>
            <person name="Franco M.E.E."/>
            <person name="Wisecaver J.H."/>
            <person name="Arnold A.E."/>
            <person name="Ju Y.M."/>
            <person name="Slot J.C."/>
            <person name="Ahrendt S."/>
            <person name="Moore L.P."/>
            <person name="Eastman K.E."/>
            <person name="Scott K."/>
            <person name="Konkel Z."/>
            <person name="Mondo S.J."/>
            <person name="Kuo A."/>
            <person name="Hayes R.D."/>
            <person name="Haridas S."/>
            <person name="Andreopoulos B."/>
            <person name="Riley R."/>
            <person name="LaButti K."/>
            <person name="Pangilinan J."/>
            <person name="Lipzen A."/>
            <person name="Amirebrahimi M."/>
            <person name="Yan J."/>
            <person name="Adam C."/>
            <person name="Keymanesh K."/>
            <person name="Ng V."/>
            <person name="Louie K."/>
            <person name="Northen T."/>
            <person name="Drula E."/>
            <person name="Henrissat B."/>
            <person name="Hsieh H.M."/>
            <person name="Youens-Clark K."/>
            <person name="Lutzoni F."/>
            <person name="Miadlikowska J."/>
            <person name="Eastwood D.C."/>
            <person name="Hamelin R.C."/>
            <person name="Grigoriev I.V."/>
            <person name="U'Ren J.M."/>
        </authorList>
    </citation>
    <scope>NUCLEOTIDE SEQUENCE [LARGE SCALE GENOMIC DNA]</scope>
    <source>
        <strain evidence="1 2">ER1909</strain>
    </source>
</reference>
<keyword evidence="2" id="KW-1185">Reference proteome</keyword>
<accession>A0ACC0D7M7</accession>
<dbReference type="Proteomes" id="UP001497680">
    <property type="component" value="Unassembled WGS sequence"/>
</dbReference>
<evidence type="ECO:0000313" key="2">
    <source>
        <dbReference type="Proteomes" id="UP001497680"/>
    </source>
</evidence>
<gene>
    <name evidence="1" type="ORF">F4821DRAFT_233268</name>
</gene>
<comment type="caution">
    <text evidence="1">The sequence shown here is derived from an EMBL/GenBank/DDBJ whole genome shotgun (WGS) entry which is preliminary data.</text>
</comment>
<proteinExistence type="predicted"/>
<protein>
    <submittedName>
        <fullName evidence="1">Uncharacterized protein</fullName>
    </submittedName>
</protein>
<name>A0ACC0D7M7_9PEZI</name>
<evidence type="ECO:0000313" key="1">
    <source>
        <dbReference type="EMBL" id="KAI6088568.1"/>
    </source>
</evidence>
<dbReference type="EMBL" id="MU394300">
    <property type="protein sequence ID" value="KAI6088568.1"/>
    <property type="molecule type" value="Genomic_DNA"/>
</dbReference>
<organism evidence="1 2">
    <name type="scientific">Hypoxylon rubiginosum</name>
    <dbReference type="NCBI Taxonomy" id="110542"/>
    <lineage>
        <taxon>Eukaryota</taxon>
        <taxon>Fungi</taxon>
        <taxon>Dikarya</taxon>
        <taxon>Ascomycota</taxon>
        <taxon>Pezizomycotina</taxon>
        <taxon>Sordariomycetes</taxon>
        <taxon>Xylariomycetidae</taxon>
        <taxon>Xylariales</taxon>
        <taxon>Hypoxylaceae</taxon>
        <taxon>Hypoxylon</taxon>
    </lineage>
</organism>
<sequence>MVLLMIWSFGAFLLACIGGTRIGRRNSTHIHAHTQRYGITGPPSNPVSPWLLDAIHDVQLCSLGAAYWWANRVVLHGPA</sequence>